<keyword evidence="6" id="KW-1185">Reference proteome</keyword>
<accession>A0A8J8BD75</accession>
<comment type="cofactor">
    <cofactor evidence="1">
        <name>pyridoxal 5'-phosphate</name>
        <dbReference type="ChEBI" id="CHEBI:597326"/>
    </cofactor>
</comment>
<dbReference type="GO" id="GO:0000271">
    <property type="term" value="P:polysaccharide biosynthetic process"/>
    <property type="evidence" value="ECO:0007669"/>
    <property type="project" value="TreeGrafter"/>
</dbReference>
<feature type="active site" description="Proton acceptor" evidence="2">
    <location>
        <position position="182"/>
    </location>
</feature>
<dbReference type="RefSeq" id="WP_211469319.1">
    <property type="nucleotide sequence ID" value="NZ_JAGSXH010000065.1"/>
</dbReference>
<proteinExistence type="inferred from homology"/>
<reference evidence="5" key="1">
    <citation type="submission" date="2021-04" db="EMBL/GenBank/DDBJ databases">
        <title>Genome based classification of Actinospica acidithermotolerans sp. nov., an actinobacterium isolated from an Indonesian hot spring.</title>
        <authorList>
            <person name="Kusuma A.B."/>
            <person name="Putra K.E."/>
            <person name="Nafisah S."/>
            <person name="Loh J."/>
            <person name="Nouioui I."/>
            <person name="Goodfellow M."/>
        </authorList>
    </citation>
    <scope>NUCLEOTIDE SEQUENCE</scope>
    <source>
        <strain evidence="5">DSM 45618</strain>
    </source>
</reference>
<dbReference type="InterPro" id="IPR015422">
    <property type="entry name" value="PyrdxlP-dep_Trfase_small"/>
</dbReference>
<protein>
    <submittedName>
        <fullName evidence="5">DegT/DnrJ/EryC1/StrS family aminotransferase</fullName>
    </submittedName>
</protein>
<dbReference type="GO" id="GO:0030170">
    <property type="term" value="F:pyridoxal phosphate binding"/>
    <property type="evidence" value="ECO:0007669"/>
    <property type="project" value="TreeGrafter"/>
</dbReference>
<evidence type="ECO:0000256" key="1">
    <source>
        <dbReference type="ARBA" id="ARBA00001933"/>
    </source>
</evidence>
<gene>
    <name evidence="5" type="ORF">KGA66_18015</name>
</gene>
<evidence type="ECO:0000256" key="2">
    <source>
        <dbReference type="PIRSR" id="PIRSR000390-1"/>
    </source>
</evidence>
<dbReference type="EMBL" id="JAGSXH010000065">
    <property type="protein sequence ID" value="MBS2964958.1"/>
    <property type="molecule type" value="Genomic_DNA"/>
</dbReference>
<dbReference type="SUPFAM" id="SSF53383">
    <property type="entry name" value="PLP-dependent transferases"/>
    <property type="match status" value="1"/>
</dbReference>
<comment type="caution">
    <text evidence="5">The sequence shown here is derived from an EMBL/GenBank/DDBJ whole genome shotgun (WGS) entry which is preliminary data.</text>
</comment>
<evidence type="ECO:0000313" key="6">
    <source>
        <dbReference type="Proteomes" id="UP000677913"/>
    </source>
</evidence>
<organism evidence="5 6">
    <name type="scientific">Actinocrinis puniceicyclus</name>
    <dbReference type="NCBI Taxonomy" id="977794"/>
    <lineage>
        <taxon>Bacteria</taxon>
        <taxon>Bacillati</taxon>
        <taxon>Actinomycetota</taxon>
        <taxon>Actinomycetes</taxon>
        <taxon>Catenulisporales</taxon>
        <taxon>Actinospicaceae</taxon>
        <taxon>Actinocrinis</taxon>
    </lineage>
</organism>
<keyword evidence="5" id="KW-0808">Transferase</keyword>
<feature type="modified residue" description="N6-(pyridoxal phosphate)lysine" evidence="3">
    <location>
        <position position="182"/>
    </location>
</feature>
<keyword evidence="5" id="KW-0032">Aminotransferase</keyword>
<dbReference type="PANTHER" id="PTHR30244:SF34">
    <property type="entry name" value="DTDP-4-AMINO-4,6-DIDEOXYGALACTOSE TRANSAMINASE"/>
    <property type="match status" value="1"/>
</dbReference>
<name>A0A8J8BD75_9ACTN</name>
<evidence type="ECO:0000256" key="3">
    <source>
        <dbReference type="PIRSR" id="PIRSR000390-2"/>
    </source>
</evidence>
<sequence length="371" mass="40310">MIAIPPDKREQRHLLDALTAALGQMPDPFAARWAGQLEENLSAFFLDAHALAVSSGTAALHTALACAGIGPGDEVLLPALTVVMSAAPILIAGARPVFVDSNPHTLDIDYQDAARRLTERTRAIMPVHLWGRMGDPAVLRDFAERHGLIVIEDACQAIGSSRDDIAAGTIGDYGAFSTKDGKILWSGEGGFLLTRDERHAELARAYRTHWQTPPAGQAPLSRAAANYRLAEPLAAIAALNAIHLPYLLVRRKAQTRRLLDRLAGLPGLTVLEPHPSERWNHYAPLLRIDLLEARRLCERLAELHVPNSVGTFKLVSCDTRPAFAQPDRAPCPGAAQVIDTILAPILTDRDDEDSIDAHALVIEKQVTAWTQ</sequence>
<evidence type="ECO:0000313" key="5">
    <source>
        <dbReference type="EMBL" id="MBS2964958.1"/>
    </source>
</evidence>
<evidence type="ECO:0000256" key="4">
    <source>
        <dbReference type="RuleBase" id="RU004508"/>
    </source>
</evidence>
<dbReference type="Gene3D" id="3.40.640.10">
    <property type="entry name" value="Type I PLP-dependent aspartate aminotransferase-like (Major domain)"/>
    <property type="match status" value="1"/>
</dbReference>
<dbReference type="InterPro" id="IPR015424">
    <property type="entry name" value="PyrdxlP-dep_Trfase"/>
</dbReference>
<dbReference type="Proteomes" id="UP000677913">
    <property type="component" value="Unassembled WGS sequence"/>
</dbReference>
<dbReference type="Pfam" id="PF01041">
    <property type="entry name" value="DegT_DnrJ_EryC1"/>
    <property type="match status" value="1"/>
</dbReference>
<dbReference type="InterPro" id="IPR015421">
    <property type="entry name" value="PyrdxlP-dep_Trfase_major"/>
</dbReference>
<dbReference type="GO" id="GO:0008483">
    <property type="term" value="F:transaminase activity"/>
    <property type="evidence" value="ECO:0007669"/>
    <property type="project" value="UniProtKB-KW"/>
</dbReference>
<dbReference type="InterPro" id="IPR000653">
    <property type="entry name" value="DegT/StrS_aminotransferase"/>
</dbReference>
<dbReference type="Gene3D" id="3.90.1150.10">
    <property type="entry name" value="Aspartate Aminotransferase, domain 1"/>
    <property type="match status" value="1"/>
</dbReference>
<comment type="similarity">
    <text evidence="4">Belongs to the DegT/DnrJ/EryC1 family.</text>
</comment>
<dbReference type="PIRSF" id="PIRSF000390">
    <property type="entry name" value="PLP_StrS"/>
    <property type="match status" value="1"/>
</dbReference>
<dbReference type="PANTHER" id="PTHR30244">
    <property type="entry name" value="TRANSAMINASE"/>
    <property type="match status" value="1"/>
</dbReference>
<dbReference type="AlphaFoldDB" id="A0A8J8BD75"/>
<keyword evidence="3 4" id="KW-0663">Pyridoxal phosphate</keyword>